<keyword evidence="3" id="KW-1185">Reference proteome</keyword>
<dbReference type="AlphaFoldDB" id="A0AA88DH86"/>
<dbReference type="Proteomes" id="UP001187192">
    <property type="component" value="Unassembled WGS sequence"/>
</dbReference>
<evidence type="ECO:0000256" key="1">
    <source>
        <dbReference type="SAM" id="MobiDB-lite"/>
    </source>
</evidence>
<feature type="compositionally biased region" description="Polar residues" evidence="1">
    <location>
        <begin position="231"/>
        <end position="243"/>
    </location>
</feature>
<comment type="caution">
    <text evidence="2">The sequence shown here is derived from an EMBL/GenBank/DDBJ whole genome shotgun (WGS) entry which is preliminary data.</text>
</comment>
<evidence type="ECO:0000313" key="2">
    <source>
        <dbReference type="EMBL" id="GMN39609.1"/>
    </source>
</evidence>
<feature type="region of interest" description="Disordered" evidence="1">
    <location>
        <begin position="218"/>
        <end position="254"/>
    </location>
</feature>
<gene>
    <name evidence="2" type="ORF">TIFTF001_008844</name>
</gene>
<protein>
    <submittedName>
        <fullName evidence="2">Uncharacterized protein</fullName>
    </submittedName>
</protein>
<accession>A0AA88DH86</accession>
<dbReference type="EMBL" id="BTGU01000009">
    <property type="protein sequence ID" value="GMN39609.1"/>
    <property type="molecule type" value="Genomic_DNA"/>
</dbReference>
<evidence type="ECO:0000313" key="3">
    <source>
        <dbReference type="Proteomes" id="UP001187192"/>
    </source>
</evidence>
<organism evidence="2 3">
    <name type="scientific">Ficus carica</name>
    <name type="common">Common fig</name>
    <dbReference type="NCBI Taxonomy" id="3494"/>
    <lineage>
        <taxon>Eukaryota</taxon>
        <taxon>Viridiplantae</taxon>
        <taxon>Streptophyta</taxon>
        <taxon>Embryophyta</taxon>
        <taxon>Tracheophyta</taxon>
        <taxon>Spermatophyta</taxon>
        <taxon>Magnoliopsida</taxon>
        <taxon>eudicotyledons</taxon>
        <taxon>Gunneridae</taxon>
        <taxon>Pentapetalae</taxon>
        <taxon>rosids</taxon>
        <taxon>fabids</taxon>
        <taxon>Rosales</taxon>
        <taxon>Moraceae</taxon>
        <taxon>Ficeae</taxon>
        <taxon>Ficus</taxon>
    </lineage>
</organism>
<name>A0AA88DH86_FICCA</name>
<reference evidence="2" key="1">
    <citation type="submission" date="2023-07" db="EMBL/GenBank/DDBJ databases">
        <title>draft genome sequence of fig (Ficus carica).</title>
        <authorList>
            <person name="Takahashi T."/>
            <person name="Nishimura K."/>
        </authorList>
    </citation>
    <scope>NUCLEOTIDE SEQUENCE</scope>
</reference>
<proteinExistence type="predicted"/>
<sequence length="302" mass="34673">MAPHIIQEEIKAGKRSWSYHHDDAFHALMANKAPLAMTYVHPDNLSGENIKGLIDDGKPFQISFPSDRIPEWFFHRSRESHFEIETSLEDPDHDPGRKRRRKGFALFVVFEIKEHDQFVQAGKLNSISCHFTIDKKPLANSLVISDFKDFMAGSNAVCCYVPLEWFAGRLNTSSLLVRSYVSKKGIVIKLRRFIIHQVFENGIEDFSNRLAQRAPDHLDREKLSDGESQVEHNQSGGENSSKASRNKTEHSPNACDNIRQEGIEADHEIQEDNENWLMKLRSILSLFCLDVINFLTRKRLKG</sequence>